<dbReference type="GO" id="GO:0008017">
    <property type="term" value="F:microtubule binding"/>
    <property type="evidence" value="ECO:0007669"/>
    <property type="project" value="TreeGrafter"/>
</dbReference>
<comment type="caution">
    <text evidence="4">The sequence shown here is derived from an EMBL/GenBank/DDBJ whole genome shotgun (WGS) entry which is preliminary data.</text>
</comment>
<organism evidence="4 5">
    <name type="scientific">Trichonephila clavipes</name>
    <name type="common">Golden silk orbweaver</name>
    <name type="synonym">Nephila clavipes</name>
    <dbReference type="NCBI Taxonomy" id="2585209"/>
    <lineage>
        <taxon>Eukaryota</taxon>
        <taxon>Metazoa</taxon>
        <taxon>Ecdysozoa</taxon>
        <taxon>Arthropoda</taxon>
        <taxon>Chelicerata</taxon>
        <taxon>Arachnida</taxon>
        <taxon>Araneae</taxon>
        <taxon>Araneomorphae</taxon>
        <taxon>Entelegynae</taxon>
        <taxon>Araneoidea</taxon>
        <taxon>Nephilidae</taxon>
        <taxon>Trichonephila</taxon>
    </lineage>
</organism>
<gene>
    <name evidence="4" type="primary">MTUS2</name>
    <name evidence="4" type="ORF">TNCV_2207931</name>
</gene>
<feature type="region of interest" description="Disordered" evidence="3">
    <location>
        <begin position="402"/>
        <end position="485"/>
    </location>
</feature>
<evidence type="ECO:0000256" key="3">
    <source>
        <dbReference type="SAM" id="MobiDB-lite"/>
    </source>
</evidence>
<dbReference type="EMBL" id="BMAU01021250">
    <property type="protein sequence ID" value="GFY05347.1"/>
    <property type="molecule type" value="Genomic_DNA"/>
</dbReference>
<reference evidence="4" key="1">
    <citation type="submission" date="2020-08" db="EMBL/GenBank/DDBJ databases">
        <title>Multicomponent nature underlies the extraordinary mechanical properties of spider dragline silk.</title>
        <authorList>
            <person name="Kono N."/>
            <person name="Nakamura H."/>
            <person name="Mori M."/>
            <person name="Yoshida Y."/>
            <person name="Ohtoshi R."/>
            <person name="Malay A.D."/>
            <person name="Moran D.A.P."/>
            <person name="Tomita M."/>
            <person name="Numata K."/>
            <person name="Arakawa K."/>
        </authorList>
    </citation>
    <scope>NUCLEOTIDE SEQUENCE</scope>
</reference>
<proteinExistence type="predicted"/>
<keyword evidence="5" id="KW-1185">Reference proteome</keyword>
<feature type="coiled-coil region" evidence="2">
    <location>
        <begin position="80"/>
        <end position="107"/>
    </location>
</feature>
<dbReference type="PANTHER" id="PTHR24200">
    <property type="entry name" value="TOUCAN, ISOFORM A"/>
    <property type="match status" value="1"/>
</dbReference>
<keyword evidence="1 2" id="KW-0175">Coiled coil</keyword>
<dbReference type="PANTHER" id="PTHR24200:SF11">
    <property type="entry name" value="TOUCAN, ISOFORM A"/>
    <property type="match status" value="1"/>
</dbReference>
<evidence type="ECO:0000313" key="5">
    <source>
        <dbReference type="Proteomes" id="UP000887159"/>
    </source>
</evidence>
<dbReference type="AlphaFoldDB" id="A0A8X6V5A4"/>
<evidence type="ECO:0000256" key="1">
    <source>
        <dbReference type="ARBA" id="ARBA00023054"/>
    </source>
</evidence>
<dbReference type="GO" id="GO:0005737">
    <property type="term" value="C:cytoplasm"/>
    <property type="evidence" value="ECO:0007669"/>
    <property type="project" value="TreeGrafter"/>
</dbReference>
<dbReference type="Proteomes" id="UP000887159">
    <property type="component" value="Unassembled WGS sequence"/>
</dbReference>
<accession>A0A8X6V5A4</accession>
<feature type="coiled-coil region" evidence="2">
    <location>
        <begin position="164"/>
        <end position="354"/>
    </location>
</feature>
<feature type="region of interest" description="Disordered" evidence="3">
    <location>
        <begin position="531"/>
        <end position="558"/>
    </location>
</feature>
<dbReference type="InterPro" id="IPR051293">
    <property type="entry name" value="MTUS1/CCDC69"/>
</dbReference>
<protein>
    <submittedName>
        <fullName evidence="4">Microtubule-associated tumor suppressor candidate 2</fullName>
    </submittedName>
</protein>
<evidence type="ECO:0000313" key="4">
    <source>
        <dbReference type="EMBL" id="GFY05347.1"/>
    </source>
</evidence>
<sequence>MRGGPLQSKPARPPLWLSKAELTQEIQRLGTLCEARTKELNRLKMETKHVSVGFDAFASLFKYMVEDLNALSMPMLAEDLKKTLKQLELAKQDLAYYEREVEEMKAHHCQELNDLSNKLFEVFHGEVTELSVKHQEEMNRLQSDHQKQIENLTTNFDSSSMETLDKHEAQVAKLQQELVSQREELQLLQEREILDLEEKHTQSTKTLQEHIEQLQKKCAELKQHSMGMEDAMRKDTDTKLQWVTSRKVDLEKEVESLKAVLEMKNKELHTLRVQNLEMEKQLEELPLAREKIKMLQARAEDLEALMEEKTKLERKLSTENQQIRDTYEKESKVNKRLSMENEELLWRIRQAEQTFLSGSFSDVVEYPEDVENGSISPSKSPAPQMMSRSVFFTFMDKEDQISSPRSQYKKITPGFATNYKTSPCKSSKSPSVPSPRRAKSHSEPPQPHSSSTPRKVSKQSCSLKQKNAQKRQRSGSDCGKPTAESSDVTFLSVTGSMASSVSSESSVFGERLLEEHKEQILESLEILREQRSTEGDWNEEGSKGNMESEDMSRSSEFSDPKTYYHMTFPVLKEAGMPDCDINTPAQAIHSTSNSSSPANGQTLPVQVVDCKAESESIFRSVDNMLEMECDKQSKEQNRWRTI</sequence>
<feature type="compositionally biased region" description="Low complexity" evidence="3">
    <location>
        <begin position="420"/>
        <end position="435"/>
    </location>
</feature>
<dbReference type="GO" id="GO:0005634">
    <property type="term" value="C:nucleus"/>
    <property type="evidence" value="ECO:0007669"/>
    <property type="project" value="TreeGrafter"/>
</dbReference>
<name>A0A8X6V5A4_TRICX</name>
<evidence type="ECO:0000256" key="2">
    <source>
        <dbReference type="SAM" id="Coils"/>
    </source>
</evidence>